<reference evidence="2 3" key="1">
    <citation type="submission" date="2019-07" db="EMBL/GenBank/DDBJ databases">
        <title>De Novo Assembly of kiwifruit Actinidia rufa.</title>
        <authorList>
            <person name="Sugita-Konishi S."/>
            <person name="Sato K."/>
            <person name="Mori E."/>
            <person name="Abe Y."/>
            <person name="Kisaki G."/>
            <person name="Hamano K."/>
            <person name="Suezawa K."/>
            <person name="Otani M."/>
            <person name="Fukuda T."/>
            <person name="Manabe T."/>
            <person name="Gomi K."/>
            <person name="Tabuchi M."/>
            <person name="Akimitsu K."/>
            <person name="Kataoka I."/>
        </authorList>
    </citation>
    <scope>NUCLEOTIDE SEQUENCE [LARGE SCALE GENOMIC DNA]</scope>
    <source>
        <strain evidence="3">cv. Fuchu</strain>
    </source>
</reference>
<dbReference type="Gene3D" id="1.25.40.10">
    <property type="entry name" value="Tetratricopeptide repeat domain"/>
    <property type="match status" value="1"/>
</dbReference>
<name>A0A7J0EKA8_9ERIC</name>
<keyword evidence="3" id="KW-1185">Reference proteome</keyword>
<evidence type="ECO:0000313" key="3">
    <source>
        <dbReference type="Proteomes" id="UP000585474"/>
    </source>
</evidence>
<dbReference type="InterPro" id="IPR011990">
    <property type="entry name" value="TPR-like_helical_dom_sf"/>
</dbReference>
<dbReference type="InterPro" id="IPR046960">
    <property type="entry name" value="PPR_At4g14850-like_plant"/>
</dbReference>
<dbReference type="PANTHER" id="PTHR47926:SF500">
    <property type="entry name" value="REPEAT-CONTAINING PROTEIN, PUTATIVE-RELATED"/>
    <property type="match status" value="1"/>
</dbReference>
<accession>A0A7J0EKA8</accession>
<organism evidence="2 3">
    <name type="scientific">Actinidia rufa</name>
    <dbReference type="NCBI Taxonomy" id="165716"/>
    <lineage>
        <taxon>Eukaryota</taxon>
        <taxon>Viridiplantae</taxon>
        <taxon>Streptophyta</taxon>
        <taxon>Embryophyta</taxon>
        <taxon>Tracheophyta</taxon>
        <taxon>Spermatophyta</taxon>
        <taxon>Magnoliopsida</taxon>
        <taxon>eudicotyledons</taxon>
        <taxon>Gunneridae</taxon>
        <taxon>Pentapetalae</taxon>
        <taxon>asterids</taxon>
        <taxon>Ericales</taxon>
        <taxon>Actinidiaceae</taxon>
        <taxon>Actinidia</taxon>
    </lineage>
</organism>
<dbReference type="EMBL" id="BJWL01000005">
    <property type="protein sequence ID" value="GFY86903.1"/>
    <property type="molecule type" value="Genomic_DNA"/>
</dbReference>
<proteinExistence type="predicted"/>
<dbReference type="Pfam" id="PF01535">
    <property type="entry name" value="PPR"/>
    <property type="match status" value="1"/>
</dbReference>
<gene>
    <name evidence="2" type="ORF">Acr_05g0005420</name>
</gene>
<keyword evidence="1" id="KW-0677">Repeat</keyword>
<dbReference type="GO" id="GO:0003723">
    <property type="term" value="F:RNA binding"/>
    <property type="evidence" value="ECO:0007669"/>
    <property type="project" value="InterPro"/>
</dbReference>
<comment type="caution">
    <text evidence="2">The sequence shown here is derived from an EMBL/GenBank/DDBJ whole genome shotgun (WGS) entry which is preliminary data.</text>
</comment>
<sequence length="249" mass="27525">MLRAYANGGHYTQTLELYLLMRITGVQSNHYSPPSLCASESFSPQGKLVSWDIPLVTYTQNGLGSEALLLFDQMLASVAKLNPVTALIMVSACAYLGSWQHGRRLHKLITDSKIELHVTLLNAIMDMARKCFADMTKFSVIPEAKRYACMVDLLGRAGLLYEDYDLIKQKPSLPNDGVWGAVLLACKIHGNTDAEAVGVSVGYHKSNPQLLTHQQFFIAYMSRTSETELAQPEFIGVGSGDYKRALCWG</sequence>
<protein>
    <submittedName>
        <fullName evidence="2">Tetratricopeptide repeat (TPR)-like superfamily protein</fullName>
    </submittedName>
</protein>
<dbReference type="OrthoDB" id="812818at2759"/>
<evidence type="ECO:0000256" key="1">
    <source>
        <dbReference type="ARBA" id="ARBA00022737"/>
    </source>
</evidence>
<dbReference type="Proteomes" id="UP000585474">
    <property type="component" value="Unassembled WGS sequence"/>
</dbReference>
<evidence type="ECO:0000313" key="2">
    <source>
        <dbReference type="EMBL" id="GFY86903.1"/>
    </source>
</evidence>
<dbReference type="InterPro" id="IPR002885">
    <property type="entry name" value="PPR_rpt"/>
</dbReference>
<dbReference type="PANTHER" id="PTHR47926">
    <property type="entry name" value="PENTATRICOPEPTIDE REPEAT-CONTAINING PROTEIN"/>
    <property type="match status" value="1"/>
</dbReference>
<dbReference type="AlphaFoldDB" id="A0A7J0EKA8"/>
<dbReference type="GO" id="GO:0009451">
    <property type="term" value="P:RNA modification"/>
    <property type="evidence" value="ECO:0007669"/>
    <property type="project" value="InterPro"/>
</dbReference>